<dbReference type="PANTHER" id="PTHR10357">
    <property type="entry name" value="ALPHA-AMYLASE FAMILY MEMBER"/>
    <property type="match status" value="1"/>
</dbReference>
<dbReference type="Gene3D" id="3.90.400.10">
    <property type="entry name" value="Oligo-1,6-glucosidase, Domain 2"/>
    <property type="match status" value="1"/>
</dbReference>
<dbReference type="SMART" id="SM00642">
    <property type="entry name" value="Aamy"/>
    <property type="match status" value="1"/>
</dbReference>
<keyword evidence="3" id="KW-1185">Reference proteome</keyword>
<dbReference type="InterPro" id="IPR006047">
    <property type="entry name" value="GH13_cat_dom"/>
</dbReference>
<evidence type="ECO:0000259" key="1">
    <source>
        <dbReference type="SMART" id="SM00642"/>
    </source>
</evidence>
<dbReference type="Proteomes" id="UP001248536">
    <property type="component" value="Unassembled WGS sequence"/>
</dbReference>
<gene>
    <name evidence="2" type="ORF">NC662_10805</name>
</gene>
<dbReference type="CDD" id="cd11334">
    <property type="entry name" value="AmyAc_TreS"/>
    <property type="match status" value="1"/>
</dbReference>
<feature type="domain" description="Glycosyl hydrolase family 13 catalytic" evidence="1">
    <location>
        <begin position="14"/>
        <end position="412"/>
    </location>
</feature>
<dbReference type="InterPro" id="IPR017853">
    <property type="entry name" value="GH"/>
</dbReference>
<name>A0ABU2F0X8_HALAR</name>
<dbReference type="Gene3D" id="3.20.20.80">
    <property type="entry name" value="Glycosidases"/>
    <property type="match status" value="1"/>
</dbReference>
<dbReference type="InterPro" id="IPR045857">
    <property type="entry name" value="O16G_dom_2"/>
</dbReference>
<accession>A0ABU2F0X8</accession>
<organism evidence="2 3">
    <name type="scientific">Haloarcula argentinensis</name>
    <dbReference type="NCBI Taxonomy" id="43776"/>
    <lineage>
        <taxon>Archaea</taxon>
        <taxon>Methanobacteriati</taxon>
        <taxon>Methanobacteriota</taxon>
        <taxon>Stenosarchaea group</taxon>
        <taxon>Halobacteria</taxon>
        <taxon>Halobacteriales</taxon>
        <taxon>Haloarculaceae</taxon>
        <taxon>Haloarcula</taxon>
    </lineage>
</organism>
<dbReference type="SUPFAM" id="SSF51445">
    <property type="entry name" value="(Trans)glycosidases"/>
    <property type="match status" value="1"/>
</dbReference>
<dbReference type="Pfam" id="PF00128">
    <property type="entry name" value="Alpha-amylase"/>
    <property type="match status" value="1"/>
</dbReference>
<evidence type="ECO:0000313" key="2">
    <source>
        <dbReference type="EMBL" id="MDS0254197.1"/>
    </source>
</evidence>
<dbReference type="PANTHER" id="PTHR10357:SF219">
    <property type="entry name" value="MALTOSE ALPHA-D-GLUCOSYLTRANSFERASE"/>
    <property type="match status" value="1"/>
</dbReference>
<proteinExistence type="predicted"/>
<evidence type="ECO:0000313" key="3">
    <source>
        <dbReference type="Proteomes" id="UP001248536"/>
    </source>
</evidence>
<dbReference type="EMBL" id="JAMQCP010000002">
    <property type="protein sequence ID" value="MDS0254197.1"/>
    <property type="molecule type" value="Genomic_DNA"/>
</dbReference>
<protein>
    <submittedName>
        <fullName evidence="2">Alpha-amylase family protein</fullName>
    </submittedName>
</protein>
<dbReference type="RefSeq" id="WP_005537805.1">
    <property type="nucleotide sequence ID" value="NZ_BAABDY010000004.1"/>
</dbReference>
<comment type="caution">
    <text evidence="2">The sequence shown here is derived from an EMBL/GenBank/DDBJ whole genome shotgun (WGS) entry which is preliminary data.</text>
</comment>
<sequence length="543" mass="62421">MVEHGWHEDAVIYTLDVKTFNDSDGDGWGDFQGLIEKLDYIEDLGVTCLWLRPFYPSPLRDNGYDVADYYGVHDRMGTLADFRELTDRAHDRGIRVLTDLVFNHTSIDHEWFQRAREDPDSKYHDYYLWTSHVDDAYQTSNIFPDREDGVWSYDEVAGKHYFHQFYHHQPDLNVANPAVRDEIHDVMRFWLDQGADGFRIDAAHPMLLPKGHNGTTEDIELFKELKRVVTAAKDHAVLIAEADDQPEHLDYYFGDGEAFDLMFNFVLNAHMVYGVGVRDTWPLHRANEVLPDISGVGQWANFLRNHDEWNLLKLPQEALEHAREYFGPDDGSSWIFGRGHRLRLADLFGHDHDRIAMVHSLLFAYPGTPVVLSGDEIGMGSDLWLDERESVRTPMQWDDTENGGFSTADREDCYNPPVAGKEYSFEHINVADQQGDPDSLLSHIQRIIAARKHNPELSDGDLHLAESGHRDVLVHRVDTDDTAFIFTHNFADEYHESVLQWEVPDADTSKQLGDGGYHIEDGGVTFLLDSCDYVWLRGDKSDW</sequence>
<reference evidence="2 3" key="1">
    <citation type="submission" date="2022-06" db="EMBL/GenBank/DDBJ databases">
        <title>Haloarcula sp. a new haloarchaeum isolate from saline soil.</title>
        <authorList>
            <person name="Strakova D."/>
            <person name="Galisteo C."/>
            <person name="Sanchez-Porro C."/>
            <person name="Ventosa A."/>
        </authorList>
    </citation>
    <scope>NUCLEOTIDE SEQUENCE [LARGE SCALE GENOMIC DNA]</scope>
    <source>
        <strain evidence="2 3">JCM 15760</strain>
    </source>
</reference>